<sequence length="190" mass="20409">MVNPQQVSPTTDGRARPAGPRSHWRRWPWLLAGGLSLLLGVIGIVLPLLPTTPFVLLAAFCFARGSERCEAWLLAHPRFGPMVRQWRATRAIPLRAKQLAWGMMTVSSLISAWLMPVLPWLPALCCLCVGLWMWRLPTAIPVSAQTPAQSPAQSPAQTPAHTAALTPAQTSAAAPDPQSNSGKVSGTGPD</sequence>
<dbReference type="EMBL" id="JACHXO010000002">
    <property type="protein sequence ID" value="MBB3194332.1"/>
    <property type="molecule type" value="Genomic_DNA"/>
</dbReference>
<feature type="region of interest" description="Disordered" evidence="1">
    <location>
        <begin position="1"/>
        <end position="21"/>
    </location>
</feature>
<keyword evidence="2" id="KW-0812">Transmembrane</keyword>
<proteinExistence type="predicted"/>
<keyword evidence="2" id="KW-1133">Transmembrane helix</keyword>
<feature type="compositionally biased region" description="Polar residues" evidence="1">
    <location>
        <begin position="145"/>
        <end position="160"/>
    </location>
</feature>
<feature type="transmembrane region" description="Helical" evidence="2">
    <location>
        <begin position="110"/>
        <end position="134"/>
    </location>
</feature>
<evidence type="ECO:0000256" key="2">
    <source>
        <dbReference type="SAM" id="Phobius"/>
    </source>
</evidence>
<gene>
    <name evidence="3" type="ORF">FHS28_001717</name>
</gene>
<accession>A0ABR6GQE7</accession>
<dbReference type="PANTHER" id="PTHR35813">
    <property type="entry name" value="INNER MEMBRANE PROTEIN YBAN"/>
    <property type="match status" value="1"/>
</dbReference>
<evidence type="ECO:0000313" key="3">
    <source>
        <dbReference type="EMBL" id="MBB3194332.1"/>
    </source>
</evidence>
<feature type="transmembrane region" description="Helical" evidence="2">
    <location>
        <begin position="29"/>
        <end position="49"/>
    </location>
</feature>
<reference evidence="3 4" key="1">
    <citation type="submission" date="2020-08" db="EMBL/GenBank/DDBJ databases">
        <title>Genomic Encyclopedia of Type Strains, Phase III (KMG-III): the genomes of soil and plant-associated and newly described type strains.</title>
        <authorList>
            <person name="Whitman W."/>
        </authorList>
    </citation>
    <scope>NUCLEOTIDE SEQUENCE [LARGE SCALE GENOMIC DNA]</scope>
    <source>
        <strain evidence="3 4">CECT 7247</strain>
    </source>
</reference>
<dbReference type="Proteomes" id="UP000574369">
    <property type="component" value="Unassembled WGS sequence"/>
</dbReference>
<dbReference type="InterPro" id="IPR007401">
    <property type="entry name" value="DUF454"/>
</dbReference>
<evidence type="ECO:0000256" key="1">
    <source>
        <dbReference type="SAM" id="MobiDB-lite"/>
    </source>
</evidence>
<protein>
    <submittedName>
        <fullName evidence="3">Uncharacterized membrane protein YbaN (DUF454 family)</fullName>
    </submittedName>
</protein>
<comment type="caution">
    <text evidence="3">The sequence shown here is derived from an EMBL/GenBank/DDBJ whole genome shotgun (WGS) entry which is preliminary data.</text>
</comment>
<dbReference type="RefSeq" id="WP_088450681.1">
    <property type="nucleotide sequence ID" value="NZ_JACHXO010000002.1"/>
</dbReference>
<feature type="region of interest" description="Disordered" evidence="1">
    <location>
        <begin position="145"/>
        <end position="190"/>
    </location>
</feature>
<dbReference type="Pfam" id="PF04304">
    <property type="entry name" value="DUF454"/>
    <property type="match status" value="1"/>
</dbReference>
<dbReference type="PANTHER" id="PTHR35813:SF1">
    <property type="entry name" value="INNER MEMBRANE PROTEIN YBAN"/>
    <property type="match status" value="1"/>
</dbReference>
<name>A0ABR6GQE7_9BURK</name>
<keyword evidence="4" id="KW-1185">Reference proteome</keyword>
<feature type="compositionally biased region" description="Polar residues" evidence="1">
    <location>
        <begin position="1"/>
        <end position="11"/>
    </location>
</feature>
<keyword evidence="2" id="KW-0472">Membrane</keyword>
<organism evidence="3 4">
    <name type="scientific">Roseateles terrae</name>
    <dbReference type="NCBI Taxonomy" id="431060"/>
    <lineage>
        <taxon>Bacteria</taxon>
        <taxon>Pseudomonadati</taxon>
        <taxon>Pseudomonadota</taxon>
        <taxon>Betaproteobacteria</taxon>
        <taxon>Burkholderiales</taxon>
        <taxon>Sphaerotilaceae</taxon>
        <taxon>Roseateles</taxon>
    </lineage>
</organism>
<evidence type="ECO:0000313" key="4">
    <source>
        <dbReference type="Proteomes" id="UP000574369"/>
    </source>
</evidence>
<feature type="compositionally biased region" description="Low complexity" evidence="1">
    <location>
        <begin position="162"/>
        <end position="174"/>
    </location>
</feature>